<keyword evidence="2" id="KW-1185">Reference proteome</keyword>
<accession>A0ABR7N0B5</accession>
<gene>
    <name evidence="1" type="ORF">H8704_05220</name>
</gene>
<sequence>MYPAFFPPELELAVRVLNINPSHNAALLESCTTLKQYMAFVTKVRECIDILTAKTINNPPPYMDRLRIAISEAVDYCIAQAIHNTITMLQSSARFIRYQRQAQ</sequence>
<organism evidence="1 2">
    <name type="scientific">Jutongia huaianensis</name>
    <dbReference type="NCBI Taxonomy" id="2763668"/>
    <lineage>
        <taxon>Bacteria</taxon>
        <taxon>Bacillati</taxon>
        <taxon>Bacillota</taxon>
        <taxon>Clostridia</taxon>
        <taxon>Lachnospirales</taxon>
        <taxon>Lachnospiraceae</taxon>
        <taxon>Jutongia</taxon>
    </lineage>
</organism>
<evidence type="ECO:0000313" key="1">
    <source>
        <dbReference type="EMBL" id="MBC8562037.1"/>
    </source>
</evidence>
<dbReference type="EMBL" id="JACRSX010000004">
    <property type="protein sequence ID" value="MBC8562037.1"/>
    <property type="molecule type" value="Genomic_DNA"/>
</dbReference>
<reference evidence="1 2" key="1">
    <citation type="submission" date="2020-08" db="EMBL/GenBank/DDBJ databases">
        <title>Genome public.</title>
        <authorList>
            <person name="Liu C."/>
            <person name="Sun Q."/>
        </authorList>
    </citation>
    <scope>NUCLEOTIDE SEQUENCE [LARGE SCALE GENOMIC DNA]</scope>
    <source>
        <strain evidence="1 2">NSJ-37</strain>
    </source>
</reference>
<comment type="caution">
    <text evidence="1">The sequence shown here is derived from an EMBL/GenBank/DDBJ whole genome shotgun (WGS) entry which is preliminary data.</text>
</comment>
<evidence type="ECO:0000313" key="2">
    <source>
        <dbReference type="Proteomes" id="UP000606193"/>
    </source>
</evidence>
<protein>
    <submittedName>
        <fullName evidence="1">Uncharacterized protein</fullName>
    </submittedName>
</protein>
<proteinExistence type="predicted"/>
<dbReference type="RefSeq" id="WP_249297586.1">
    <property type="nucleotide sequence ID" value="NZ_JACRSX010000004.1"/>
</dbReference>
<name>A0ABR7N0B5_9FIRM</name>
<dbReference type="Proteomes" id="UP000606193">
    <property type="component" value="Unassembled WGS sequence"/>
</dbReference>